<dbReference type="AlphaFoldDB" id="A0A2T8HW34"/>
<dbReference type="RefSeq" id="WP_116557488.1">
    <property type="nucleotide sequence ID" value="NZ_QDKM01000002.1"/>
</dbReference>
<gene>
    <name evidence="2" type="ORF">DDE20_05630</name>
</gene>
<comment type="caution">
    <text evidence="2">The sequence shown here is derived from an EMBL/GenBank/DDBJ whole genome shotgun (WGS) entry which is preliminary data.</text>
</comment>
<protein>
    <submittedName>
        <fullName evidence="2">DUF3168 domain-containing protein</fullName>
    </submittedName>
</protein>
<proteinExistence type="predicted"/>
<dbReference type="InterPro" id="IPR053745">
    <property type="entry name" value="Viral_Tail_Comp_sf"/>
</dbReference>
<dbReference type="Pfam" id="PF11367">
    <property type="entry name" value="Tail_completion_gp17"/>
    <property type="match status" value="1"/>
</dbReference>
<dbReference type="Gene3D" id="3.30.2000.30">
    <property type="match status" value="1"/>
</dbReference>
<feature type="chain" id="PRO_5015661442" evidence="1">
    <location>
        <begin position="25"/>
        <end position="135"/>
    </location>
</feature>
<evidence type="ECO:0000313" key="2">
    <source>
        <dbReference type="EMBL" id="PVH29604.1"/>
    </source>
</evidence>
<dbReference type="Proteomes" id="UP000245911">
    <property type="component" value="Unassembled WGS sequence"/>
</dbReference>
<sequence>MSYQSAAALQAALFTQLSADAVLAALLPDGIFDAPPPGTPQGSYCVIGAESVIDRSDSSGPGAEHRVEFCVVSDASGFATAKAAAARISQILPDTQPALSTGRVVAIWFHEARARRLEGGAVRRIDLKFRIRIEG</sequence>
<keyword evidence="3" id="KW-1185">Reference proteome</keyword>
<dbReference type="InterPro" id="IPR021508">
    <property type="entry name" value="Gp17-like"/>
</dbReference>
<dbReference type="EMBL" id="QDKM01000002">
    <property type="protein sequence ID" value="PVH29604.1"/>
    <property type="molecule type" value="Genomic_DNA"/>
</dbReference>
<name>A0A2T8HW34_9RHOB</name>
<accession>A0A2T8HW34</accession>
<dbReference type="OrthoDB" id="7644395at2"/>
<keyword evidence="1" id="KW-0732">Signal</keyword>
<reference evidence="2 3" key="1">
    <citation type="submission" date="2018-04" db="EMBL/GenBank/DDBJ databases">
        <title>Pararhodobacter oceanense sp. nov., isolated from marine intertidal sediment.</title>
        <authorList>
            <person name="Wang X.-L."/>
            <person name="Du Z.-J."/>
        </authorList>
    </citation>
    <scope>NUCLEOTIDE SEQUENCE [LARGE SCALE GENOMIC DNA]</scope>
    <source>
        <strain evidence="2 3">AM505</strain>
    </source>
</reference>
<evidence type="ECO:0000313" key="3">
    <source>
        <dbReference type="Proteomes" id="UP000245911"/>
    </source>
</evidence>
<feature type="signal peptide" evidence="1">
    <location>
        <begin position="1"/>
        <end position="24"/>
    </location>
</feature>
<evidence type="ECO:0000256" key="1">
    <source>
        <dbReference type="SAM" id="SignalP"/>
    </source>
</evidence>
<organism evidence="2 3">
    <name type="scientific">Pararhodobacter oceanensis</name>
    <dbReference type="NCBI Taxonomy" id="2172121"/>
    <lineage>
        <taxon>Bacteria</taxon>
        <taxon>Pseudomonadati</taxon>
        <taxon>Pseudomonadota</taxon>
        <taxon>Alphaproteobacteria</taxon>
        <taxon>Rhodobacterales</taxon>
        <taxon>Paracoccaceae</taxon>
        <taxon>Pararhodobacter</taxon>
    </lineage>
</organism>